<gene>
    <name evidence="1" type="ORF">I7I53_03973</name>
</gene>
<sequence length="96" mass="10963">MADSGEIPGQFFRCIVGGSLVFEPSMIMIFMRLRPGFKNEEFVKARGFSRNIGFVRLPLKLQCRLGLGLNARTASAFTKWFPDFPGFKNPKRKEMK</sequence>
<proteinExistence type="predicted"/>
<evidence type="ECO:0000313" key="1">
    <source>
        <dbReference type="EMBL" id="QSS55945.1"/>
    </source>
</evidence>
<dbReference type="VEuPathDB" id="FungiDB:I7I53_03973"/>
<dbReference type="Proteomes" id="UP000663419">
    <property type="component" value="Chromosome 4"/>
</dbReference>
<name>A0A8A1LS24_AJEC8</name>
<reference evidence="1" key="1">
    <citation type="submission" date="2021-01" db="EMBL/GenBank/DDBJ databases">
        <title>Chromosome-level genome assembly of a human fungal pathogen reveals clustering of transcriptionally co-regulated genes.</title>
        <authorList>
            <person name="Voorhies M."/>
            <person name="Cohen S."/>
            <person name="Shea T.P."/>
            <person name="Petrus S."/>
            <person name="Munoz J.F."/>
            <person name="Poplawski S."/>
            <person name="Goldman W.E."/>
            <person name="Michael T."/>
            <person name="Cuomo C.A."/>
            <person name="Sil A."/>
            <person name="Beyhan S."/>
        </authorList>
    </citation>
    <scope>NUCLEOTIDE SEQUENCE</scope>
    <source>
        <strain evidence="1">H88</strain>
    </source>
</reference>
<evidence type="ECO:0000313" key="2">
    <source>
        <dbReference type="Proteomes" id="UP000663419"/>
    </source>
</evidence>
<dbReference type="EMBL" id="CP069105">
    <property type="protein sequence ID" value="QSS55945.1"/>
    <property type="molecule type" value="Genomic_DNA"/>
</dbReference>
<protein>
    <submittedName>
        <fullName evidence="1">Uncharacterized protein</fullName>
    </submittedName>
</protein>
<dbReference type="AlphaFoldDB" id="A0A8A1LS24"/>
<accession>A0A8A1LS24</accession>
<organism evidence="1 2">
    <name type="scientific">Ajellomyces capsulatus (strain H88)</name>
    <name type="common">Darling's disease fungus</name>
    <name type="synonym">Histoplasma capsulatum</name>
    <dbReference type="NCBI Taxonomy" id="544711"/>
    <lineage>
        <taxon>Eukaryota</taxon>
        <taxon>Fungi</taxon>
        <taxon>Dikarya</taxon>
        <taxon>Ascomycota</taxon>
        <taxon>Pezizomycotina</taxon>
        <taxon>Eurotiomycetes</taxon>
        <taxon>Eurotiomycetidae</taxon>
        <taxon>Onygenales</taxon>
        <taxon>Ajellomycetaceae</taxon>
        <taxon>Histoplasma</taxon>
    </lineage>
</organism>